<comment type="caution">
    <text evidence="3">The sequence shown here is derived from an EMBL/GenBank/DDBJ whole genome shotgun (WGS) entry which is preliminary data.</text>
</comment>
<accession>A0A6A4WZZ3</accession>
<reference evidence="3 4" key="1">
    <citation type="submission" date="2019-07" db="EMBL/GenBank/DDBJ databases">
        <title>Draft genome assembly of a fouling barnacle, Amphibalanus amphitrite (Darwin, 1854): The first reference genome for Thecostraca.</title>
        <authorList>
            <person name="Kim W."/>
        </authorList>
    </citation>
    <scope>NUCLEOTIDE SEQUENCE [LARGE SCALE GENOMIC DNA]</scope>
    <source>
        <strain evidence="3">SNU_AA5</strain>
        <tissue evidence="3">Soma without cirri and trophi</tissue>
    </source>
</reference>
<keyword evidence="4" id="KW-1185">Reference proteome</keyword>
<dbReference type="Proteomes" id="UP000440578">
    <property type="component" value="Unassembled WGS sequence"/>
</dbReference>
<evidence type="ECO:0008006" key="5">
    <source>
        <dbReference type="Google" id="ProtNLM"/>
    </source>
</evidence>
<dbReference type="AlphaFoldDB" id="A0A6A4WZZ3"/>
<evidence type="ECO:0000313" key="4">
    <source>
        <dbReference type="Proteomes" id="UP000440578"/>
    </source>
</evidence>
<name>A0A6A4WZZ3_AMPAM</name>
<evidence type="ECO:0000256" key="2">
    <source>
        <dbReference type="SAM" id="SignalP"/>
    </source>
</evidence>
<protein>
    <recommendedName>
        <fullName evidence="5">ZP domain-containing protein</fullName>
    </recommendedName>
</protein>
<dbReference type="EMBL" id="VIIS01000116">
    <property type="protein sequence ID" value="KAF0313076.1"/>
    <property type="molecule type" value="Genomic_DNA"/>
</dbReference>
<feature type="compositionally biased region" description="Basic residues" evidence="1">
    <location>
        <begin position="41"/>
        <end position="60"/>
    </location>
</feature>
<feature type="region of interest" description="Disordered" evidence="1">
    <location>
        <begin position="34"/>
        <end position="63"/>
    </location>
</feature>
<proteinExistence type="predicted"/>
<evidence type="ECO:0000313" key="3">
    <source>
        <dbReference type="EMBL" id="KAF0313076.1"/>
    </source>
</evidence>
<organism evidence="3 4">
    <name type="scientific">Amphibalanus amphitrite</name>
    <name type="common">Striped barnacle</name>
    <name type="synonym">Balanus amphitrite</name>
    <dbReference type="NCBI Taxonomy" id="1232801"/>
    <lineage>
        <taxon>Eukaryota</taxon>
        <taxon>Metazoa</taxon>
        <taxon>Ecdysozoa</taxon>
        <taxon>Arthropoda</taxon>
        <taxon>Crustacea</taxon>
        <taxon>Multicrustacea</taxon>
        <taxon>Cirripedia</taxon>
        <taxon>Thoracica</taxon>
        <taxon>Thoracicalcarea</taxon>
        <taxon>Balanomorpha</taxon>
        <taxon>Balanoidea</taxon>
        <taxon>Balanidae</taxon>
        <taxon>Amphibalaninae</taxon>
        <taxon>Amphibalanus</taxon>
    </lineage>
</organism>
<gene>
    <name evidence="3" type="ORF">FJT64_016320</name>
</gene>
<keyword evidence="2" id="KW-0732">Signal</keyword>
<evidence type="ECO:0000256" key="1">
    <source>
        <dbReference type="SAM" id="MobiDB-lite"/>
    </source>
</evidence>
<sequence length="166" mass="17643">MRCSLTSLAAAALLCAAAVAPLCAAAVAPQPYDKHRDTAAGRRHHTQHHGQHGARHHHRPPQRDTADVSLNVVVGEPDCSQSGAPCPFCLRAYTLESPAGNVTLHEAIRDADREDSCPGDAQCTAVSAELVFVGRAGRFGRQLTVAFHCAYEVESSRPAQLPSLGF</sequence>
<feature type="chain" id="PRO_5025517033" description="ZP domain-containing protein" evidence="2">
    <location>
        <begin position="26"/>
        <end position="166"/>
    </location>
</feature>
<feature type="signal peptide" evidence="2">
    <location>
        <begin position="1"/>
        <end position="25"/>
    </location>
</feature>